<gene>
    <name evidence="6" type="ORF">BLL40_09415</name>
</gene>
<organism evidence="6 7">
    <name type="scientific">Domibacillus mangrovi</name>
    <dbReference type="NCBI Taxonomy" id="1714354"/>
    <lineage>
        <taxon>Bacteria</taxon>
        <taxon>Bacillati</taxon>
        <taxon>Bacillota</taxon>
        <taxon>Bacilli</taxon>
        <taxon>Bacillales</taxon>
        <taxon>Bacillaceae</taxon>
        <taxon>Domibacillus</taxon>
    </lineage>
</organism>
<keyword evidence="7" id="KW-1185">Reference proteome</keyword>
<keyword evidence="3 5" id="KW-1133">Transmembrane helix</keyword>
<dbReference type="EMBL" id="MRWQ01000006">
    <property type="protein sequence ID" value="OKL36921.1"/>
    <property type="molecule type" value="Genomic_DNA"/>
</dbReference>
<evidence type="ECO:0000256" key="2">
    <source>
        <dbReference type="ARBA" id="ARBA00022692"/>
    </source>
</evidence>
<dbReference type="Proteomes" id="UP000186524">
    <property type="component" value="Unassembled WGS sequence"/>
</dbReference>
<feature type="transmembrane region" description="Helical" evidence="5">
    <location>
        <begin position="66"/>
        <end position="87"/>
    </location>
</feature>
<comment type="caution">
    <text evidence="6">The sequence shown here is derived from an EMBL/GenBank/DDBJ whole genome shotgun (WGS) entry which is preliminary data.</text>
</comment>
<evidence type="ECO:0000256" key="4">
    <source>
        <dbReference type="ARBA" id="ARBA00023136"/>
    </source>
</evidence>
<proteinExistence type="predicted"/>
<dbReference type="AlphaFoldDB" id="A0A1Q5P456"/>
<evidence type="ECO:0000256" key="5">
    <source>
        <dbReference type="SAM" id="Phobius"/>
    </source>
</evidence>
<evidence type="ECO:0000313" key="7">
    <source>
        <dbReference type="Proteomes" id="UP000186524"/>
    </source>
</evidence>
<evidence type="ECO:0000256" key="3">
    <source>
        <dbReference type="ARBA" id="ARBA00022989"/>
    </source>
</evidence>
<dbReference type="Pfam" id="PF04688">
    <property type="entry name" value="Holin_SPP1"/>
    <property type="match status" value="1"/>
</dbReference>
<dbReference type="GO" id="GO:0016020">
    <property type="term" value="C:membrane"/>
    <property type="evidence" value="ECO:0007669"/>
    <property type="project" value="UniProtKB-SubCell"/>
</dbReference>
<dbReference type="RefSeq" id="WP_073711644.1">
    <property type="nucleotide sequence ID" value="NZ_MRWQ01000006.1"/>
</dbReference>
<name>A0A1Q5P456_9BACI</name>
<feature type="transmembrane region" description="Helical" evidence="5">
    <location>
        <begin position="12"/>
        <end position="32"/>
    </location>
</feature>
<sequence>MQGIKSIDTGTIVRAVVLFVALINQGLASFRYSSMPFNNEQVEFAFLKQQLSFIQIFSYDQWQLAVHIWLICPSVFALGLSSARLYIHHSKRNYFQKKGRSFRWLLTPLILSSCYRDKKAHILYAAVEET</sequence>
<protein>
    <submittedName>
        <fullName evidence="6">Uncharacterized protein</fullName>
    </submittedName>
</protein>
<evidence type="ECO:0000313" key="6">
    <source>
        <dbReference type="EMBL" id="OKL36921.1"/>
    </source>
</evidence>
<dbReference type="InterPro" id="IPR006479">
    <property type="entry name" value="Holin"/>
</dbReference>
<keyword evidence="2 5" id="KW-0812">Transmembrane</keyword>
<reference evidence="6 7" key="1">
    <citation type="submission" date="2016-12" db="EMBL/GenBank/DDBJ databases">
        <title>Domibacillus sp. SAOS 44 whole genome sequencing.</title>
        <authorList>
            <person name="Verma A."/>
            <person name="Krishnamurthi S."/>
        </authorList>
    </citation>
    <scope>NUCLEOTIDE SEQUENCE [LARGE SCALE GENOMIC DNA]</scope>
    <source>
        <strain evidence="6 7">SAOS 44</strain>
    </source>
</reference>
<keyword evidence="4 5" id="KW-0472">Membrane</keyword>
<accession>A0A1Q5P456</accession>
<comment type="subcellular location">
    <subcellularLocation>
        <location evidence="1">Membrane</location>
    </subcellularLocation>
</comment>
<evidence type="ECO:0000256" key="1">
    <source>
        <dbReference type="ARBA" id="ARBA00004370"/>
    </source>
</evidence>